<keyword evidence="5 14" id="KW-1133">Transmembrane helix</keyword>
<dbReference type="VEuPathDB" id="CryptoDB:CPATCC_0019780"/>
<dbReference type="EMBL" id="CP044419">
    <property type="protein sequence ID" value="QOY42152.1"/>
    <property type="molecule type" value="Genomic_DNA"/>
</dbReference>
<organism evidence="15">
    <name type="scientific">Cryptosporidium parvum</name>
    <dbReference type="NCBI Taxonomy" id="5807"/>
    <lineage>
        <taxon>Eukaryota</taxon>
        <taxon>Sar</taxon>
        <taxon>Alveolata</taxon>
        <taxon>Apicomplexa</taxon>
        <taxon>Conoidasida</taxon>
        <taxon>Coccidia</taxon>
        <taxon>Eucoccidiorida</taxon>
        <taxon>Eimeriorina</taxon>
        <taxon>Cryptosporidiidae</taxon>
        <taxon>Cryptosporidium</taxon>
    </lineage>
</organism>
<dbReference type="InterPro" id="IPR036259">
    <property type="entry name" value="MFS_trans_sf"/>
</dbReference>
<reference evidence="16 17" key="2">
    <citation type="submission" date="2019-09" db="EMBL/GenBank/DDBJ databases">
        <title>Consistent, comparative and evidence-based genome assembly and annotation for Cryptosporidium parvum, C. hominis and C. tyzzeri.</title>
        <authorList>
            <person name="Baptista R.P."/>
            <person name="Li Y."/>
            <person name="Sateriale A."/>
            <person name="Ansell B."/>
            <person name="Jex A."/>
            <person name="Sanders M."/>
            <person name="Brooks K."/>
            <person name="Tracey A."/>
            <person name="Berriman M."/>
            <person name="Striepen B."/>
            <person name="Cotton J.A."/>
            <person name="Kissinger J.C."/>
        </authorList>
    </citation>
    <scope>NUCLEOTIDE SEQUENCE [LARGE SCALE GENOMIC DNA]</scope>
    <source>
        <strain evidence="16 17">IOWA-ATCC</strain>
    </source>
</reference>
<proteinExistence type="evidence at transcript level"/>
<dbReference type="SUPFAM" id="SSF103473">
    <property type="entry name" value="MFS general substrate transporter"/>
    <property type="match status" value="1"/>
</dbReference>
<feature type="transmembrane region" description="Helical" evidence="14">
    <location>
        <begin position="162"/>
        <end position="186"/>
    </location>
</feature>
<dbReference type="PANTHER" id="PTHR23503">
    <property type="entry name" value="SOLUTE CARRIER FAMILY 2"/>
    <property type="match status" value="1"/>
</dbReference>
<evidence type="ECO:0000256" key="13">
    <source>
        <dbReference type="ARBA" id="ARBA00044780"/>
    </source>
</evidence>
<dbReference type="Proteomes" id="UP000593906">
    <property type="component" value="Chromosome 4"/>
</dbReference>
<keyword evidence="4 14" id="KW-0812">Transmembrane</keyword>
<protein>
    <recommendedName>
        <fullName evidence="13">Hexose transporter 1</fullName>
    </recommendedName>
</protein>
<dbReference type="GO" id="GO:0015149">
    <property type="term" value="F:hexose transmembrane transporter activity"/>
    <property type="evidence" value="ECO:0007669"/>
    <property type="project" value="TreeGrafter"/>
</dbReference>
<reference evidence="15" key="1">
    <citation type="submission" date="2011-02" db="EMBL/GenBank/DDBJ databases">
        <title>Construction and analysis of full-length cDNA library of Cryptosporidium parvum.</title>
        <authorList>
            <person name="Yamagishi J."/>
            <person name="Wakaguri H."/>
            <person name="Sugano S."/>
            <person name="Kawano S."/>
            <person name="Fujisaki K."/>
            <person name="Sugimoto C."/>
            <person name="Watanabe J."/>
            <person name="Suzuki Y."/>
            <person name="Kimata I."/>
            <person name="Xuan X."/>
        </authorList>
    </citation>
    <scope>NUCLEOTIDE SEQUENCE</scope>
    <source>
        <strain evidence="15">HNJ-1</strain>
    </source>
</reference>
<evidence type="ECO:0000256" key="6">
    <source>
        <dbReference type="ARBA" id="ARBA00023136"/>
    </source>
</evidence>
<dbReference type="VEuPathDB" id="CryptoDB:cgd4_2870"/>
<name>F0X603_CRYPV</name>
<evidence type="ECO:0000256" key="12">
    <source>
        <dbReference type="ARBA" id="ARBA00044710"/>
    </source>
</evidence>
<evidence type="ECO:0000256" key="8">
    <source>
        <dbReference type="ARBA" id="ARBA00044648"/>
    </source>
</evidence>
<dbReference type="PANTHER" id="PTHR23503:SF8">
    <property type="entry name" value="FACILITATED GLUCOSE TRANSPORTER PROTEIN 1"/>
    <property type="match status" value="1"/>
</dbReference>
<evidence type="ECO:0000313" key="16">
    <source>
        <dbReference type="EMBL" id="QOY42152.1"/>
    </source>
</evidence>
<comment type="subunit">
    <text evidence="2">Homodimer.</text>
</comment>
<feature type="transmembrane region" description="Helical" evidence="14">
    <location>
        <begin position="119"/>
        <end position="141"/>
    </location>
</feature>
<feature type="transmembrane region" description="Helical" evidence="14">
    <location>
        <begin position="239"/>
        <end position="261"/>
    </location>
</feature>
<evidence type="ECO:0000313" key="15">
    <source>
        <dbReference type="EMBL" id="BAJ78024.1"/>
    </source>
</evidence>
<comment type="catalytic activity">
    <reaction evidence="11">
        <text>D-glucosamine(out) = D-glucosamine(in)</text>
        <dbReference type="Rhea" id="RHEA:78423"/>
        <dbReference type="ChEBI" id="CHEBI:58723"/>
    </reaction>
    <physiologicalReaction direction="left-to-right" evidence="11">
        <dbReference type="Rhea" id="RHEA:78424"/>
    </physiologicalReaction>
</comment>
<feature type="transmembrane region" description="Helical" evidence="14">
    <location>
        <begin position="366"/>
        <end position="386"/>
    </location>
</feature>
<comment type="catalytic activity">
    <reaction evidence="7">
        <text>D-galactose(in) = D-galactose(out)</text>
        <dbReference type="Rhea" id="RHEA:34915"/>
        <dbReference type="ChEBI" id="CHEBI:4139"/>
    </reaction>
    <physiologicalReaction direction="right-to-left" evidence="7">
        <dbReference type="Rhea" id="RHEA:34917"/>
    </physiologicalReaction>
</comment>
<dbReference type="InterPro" id="IPR045263">
    <property type="entry name" value="GLUT"/>
</dbReference>
<feature type="transmembrane region" description="Helical" evidence="14">
    <location>
        <begin position="67"/>
        <end position="90"/>
    </location>
</feature>
<accession>F0X603</accession>
<feature type="transmembrane region" description="Helical" evidence="14">
    <location>
        <begin position="326"/>
        <end position="346"/>
    </location>
</feature>
<dbReference type="InterPro" id="IPR005828">
    <property type="entry name" value="MFS_sugar_transport-like"/>
</dbReference>
<evidence type="ECO:0000256" key="9">
    <source>
        <dbReference type="ARBA" id="ARBA00044656"/>
    </source>
</evidence>
<keyword evidence="6 14" id="KW-0472">Membrane</keyword>
<comment type="catalytic activity">
    <reaction evidence="10">
        <text>D-mannose(out) = D-mannose(in)</text>
        <dbReference type="Rhea" id="RHEA:78391"/>
        <dbReference type="ChEBI" id="CHEBI:4208"/>
    </reaction>
    <physiologicalReaction direction="left-to-right" evidence="10">
        <dbReference type="Rhea" id="RHEA:78392"/>
    </physiologicalReaction>
</comment>
<evidence type="ECO:0000256" key="2">
    <source>
        <dbReference type="ARBA" id="ARBA00011738"/>
    </source>
</evidence>
<dbReference type="PRINTS" id="PR00171">
    <property type="entry name" value="SUGRTRNSPORT"/>
</dbReference>
<comment type="subcellular location">
    <subcellularLocation>
        <location evidence="1">Cell membrane</location>
        <topology evidence="1">Multi-pass membrane protein</topology>
    </subcellularLocation>
</comment>
<feature type="transmembrane region" description="Helical" evidence="14">
    <location>
        <begin position="97"/>
        <end position="113"/>
    </location>
</feature>
<evidence type="ECO:0000256" key="1">
    <source>
        <dbReference type="ARBA" id="ARBA00004651"/>
    </source>
</evidence>
<dbReference type="Gene3D" id="1.20.1250.20">
    <property type="entry name" value="MFS general substrate transporter like domains"/>
    <property type="match status" value="1"/>
</dbReference>
<feature type="transmembrane region" description="Helical" evidence="14">
    <location>
        <begin position="393"/>
        <end position="413"/>
    </location>
</feature>
<sequence length="510" mass="57460">MEFSLFSYSQKRILAAGVLSLLSGYVLGVTNIPRAVLLNFLSFSWMKWSMHVRGYQITNSCINFESFIMVLINSSLLLGASIGSIASVFVERYFGKVKGILSAYFLFGIGSVFCLNKDLVIFLIGRVLCGAGVGFSCNLVPSYIFELTNKQNQTLFSTLHNVLFCCGILLSYLLSIGAMYIAVYIVKFRSSINSINETEQTITNIIYHDPVSPMIQSNLGISKKTGIEFSITDHSYSILSIRILFIVPIIFSLILSLIWILKLNGDTPSHYIKLNDIRAAEETTRQIYGIFDTTRIISQLREENERESISILKLFKAISKSPMRNVFIFIPILICTEVFTGYIPLVMNSKLIISHFGIIDQVSSNYVVLTGCFLVNFTLSGVFFELYIGSKRLYILGLILVIFSYIPICSLLFFSNNLIAMSQPFIISFICVFASFGLGIVPTAWKLVSTYMTIQFYFSVTPYMSALFWITAVLSTILSELLPILVFTFINSCFSFFVLISFFIINYQNP</sequence>
<feature type="transmembrane region" description="Helical" evidence="14">
    <location>
        <begin position="425"/>
        <end position="445"/>
    </location>
</feature>
<gene>
    <name evidence="15" type="primary">cgd4_2870</name>
    <name evidence="16" type="ORF">CPATCC_001764</name>
</gene>
<evidence type="ECO:0000256" key="7">
    <source>
        <dbReference type="ARBA" id="ARBA00044637"/>
    </source>
</evidence>
<evidence type="ECO:0000313" key="17">
    <source>
        <dbReference type="Proteomes" id="UP000593906"/>
    </source>
</evidence>
<dbReference type="GO" id="GO:0005886">
    <property type="term" value="C:plasma membrane"/>
    <property type="evidence" value="ECO:0007669"/>
    <property type="project" value="UniProtKB-SubCell"/>
</dbReference>
<comment type="catalytic activity">
    <reaction evidence="8">
        <text>D-glucose(out) = D-glucose(in)</text>
        <dbReference type="Rhea" id="RHEA:60376"/>
        <dbReference type="ChEBI" id="CHEBI:4167"/>
    </reaction>
    <physiologicalReaction direction="left-to-right" evidence="8">
        <dbReference type="Rhea" id="RHEA:60377"/>
    </physiologicalReaction>
</comment>
<dbReference type="InterPro" id="IPR003663">
    <property type="entry name" value="Sugar/inositol_transpt"/>
</dbReference>
<keyword evidence="3" id="KW-0813">Transport</keyword>
<evidence type="ECO:0000256" key="14">
    <source>
        <dbReference type="SAM" id="Phobius"/>
    </source>
</evidence>
<dbReference type="SMR" id="F0X603"/>
<evidence type="ECO:0000256" key="11">
    <source>
        <dbReference type="ARBA" id="ARBA00044668"/>
    </source>
</evidence>
<dbReference type="AlphaFoldDB" id="F0X603"/>
<dbReference type="EMBL" id="FX115921">
    <property type="protein sequence ID" value="BAJ78024.1"/>
    <property type="molecule type" value="mRNA"/>
</dbReference>
<evidence type="ECO:0000256" key="3">
    <source>
        <dbReference type="ARBA" id="ARBA00022448"/>
    </source>
</evidence>
<evidence type="ECO:0000256" key="5">
    <source>
        <dbReference type="ARBA" id="ARBA00022989"/>
    </source>
</evidence>
<feature type="transmembrane region" description="Helical" evidence="14">
    <location>
        <begin position="457"/>
        <end position="478"/>
    </location>
</feature>
<evidence type="ECO:0000256" key="10">
    <source>
        <dbReference type="ARBA" id="ARBA00044662"/>
    </source>
</evidence>
<comment type="catalytic activity">
    <reaction evidence="12">
        <text>D-fructose(out) = D-fructose(in)</text>
        <dbReference type="Rhea" id="RHEA:60372"/>
        <dbReference type="ChEBI" id="CHEBI:37721"/>
    </reaction>
    <physiologicalReaction direction="left-to-right" evidence="12">
        <dbReference type="Rhea" id="RHEA:60373"/>
    </physiologicalReaction>
</comment>
<dbReference type="Pfam" id="PF00083">
    <property type="entry name" value="Sugar_tr"/>
    <property type="match status" value="2"/>
</dbReference>
<feature type="transmembrane region" description="Helical" evidence="14">
    <location>
        <begin position="484"/>
        <end position="505"/>
    </location>
</feature>
<comment type="catalytic activity">
    <reaction evidence="9">
        <text>D-xylose(out) = D-xylose(in)</text>
        <dbReference type="Rhea" id="RHEA:78427"/>
        <dbReference type="ChEBI" id="CHEBI:53455"/>
    </reaction>
    <physiologicalReaction direction="left-to-right" evidence="9">
        <dbReference type="Rhea" id="RHEA:78428"/>
    </physiologicalReaction>
</comment>
<evidence type="ECO:0000256" key="4">
    <source>
        <dbReference type="ARBA" id="ARBA00022692"/>
    </source>
</evidence>
<dbReference type="OMA" id="GHMIWTH"/>